<dbReference type="EMBL" id="OZ035836">
    <property type="protein sequence ID" value="CAL1580740.1"/>
    <property type="molecule type" value="Genomic_DNA"/>
</dbReference>
<dbReference type="GO" id="GO:0051959">
    <property type="term" value="F:dynein light intermediate chain binding"/>
    <property type="evidence" value="ECO:0007669"/>
    <property type="project" value="InterPro"/>
</dbReference>
<dbReference type="InterPro" id="IPR024743">
    <property type="entry name" value="Dynein_HC_stalk"/>
</dbReference>
<dbReference type="GO" id="GO:0007018">
    <property type="term" value="P:microtubule-based movement"/>
    <property type="evidence" value="ECO:0007669"/>
    <property type="project" value="InterPro"/>
</dbReference>
<proteinExistence type="predicted"/>
<feature type="domain" description="Dynein heavy chain coiled coil stalk" evidence="1">
    <location>
        <begin position="132"/>
        <end position="195"/>
    </location>
</feature>
<dbReference type="GO" id="GO:0030286">
    <property type="term" value="C:dynein complex"/>
    <property type="evidence" value="ECO:0007669"/>
    <property type="project" value="InterPro"/>
</dbReference>
<dbReference type="PANTHER" id="PTHR45703:SF4">
    <property type="entry name" value="DYNEIN AXONEMAL HEAVY CHAIN 17"/>
    <property type="match status" value="1"/>
</dbReference>
<dbReference type="PANTHER" id="PTHR45703">
    <property type="entry name" value="DYNEIN HEAVY CHAIN"/>
    <property type="match status" value="1"/>
</dbReference>
<gene>
    <name evidence="2" type="ORF">KC01_LOCUS11552</name>
</gene>
<dbReference type="GO" id="GO:0045505">
    <property type="term" value="F:dynein intermediate chain binding"/>
    <property type="evidence" value="ECO:0007669"/>
    <property type="project" value="InterPro"/>
</dbReference>
<sequence length="199" mass="22461">MYFVMNGPWQKAQNVLRRRASWIHFKPSLQELSQPSHPSISYSKASPKIHSKTLPTPLPELEGINAAPHVAVTSLTPPSSPEQGRHLIQNQCRLYTAAVDGNIDAGSLWPKKVGWWRRTHYRPQCQAAEALDKEFQPDLVASKSQAAAGLCSWVLNIVKFYQVYCEVEPKRQALSKANLELASAQDKLRTIKNKIKFFL</sequence>
<dbReference type="Proteomes" id="UP001497482">
    <property type="component" value="Chromosome 14"/>
</dbReference>
<evidence type="ECO:0000313" key="2">
    <source>
        <dbReference type="EMBL" id="CAL1580740.1"/>
    </source>
</evidence>
<dbReference type="InterPro" id="IPR026983">
    <property type="entry name" value="DHC"/>
</dbReference>
<dbReference type="Gene3D" id="1.20.920.60">
    <property type="match status" value="1"/>
</dbReference>
<dbReference type="Pfam" id="PF12777">
    <property type="entry name" value="MT"/>
    <property type="match status" value="1"/>
</dbReference>
<dbReference type="AlphaFoldDB" id="A0AAV2JYD5"/>
<protein>
    <recommendedName>
        <fullName evidence="1">Dynein heavy chain coiled coil stalk domain-containing protein</fullName>
    </recommendedName>
</protein>
<reference evidence="2 3" key="1">
    <citation type="submission" date="2024-04" db="EMBL/GenBank/DDBJ databases">
        <authorList>
            <person name="Waldvogel A.-M."/>
            <person name="Schoenle A."/>
        </authorList>
    </citation>
    <scope>NUCLEOTIDE SEQUENCE [LARGE SCALE GENOMIC DNA]</scope>
</reference>
<name>A0AAV2JYD5_KNICA</name>
<evidence type="ECO:0000313" key="3">
    <source>
        <dbReference type="Proteomes" id="UP001497482"/>
    </source>
</evidence>
<accession>A0AAV2JYD5</accession>
<evidence type="ECO:0000259" key="1">
    <source>
        <dbReference type="Pfam" id="PF12777"/>
    </source>
</evidence>
<keyword evidence="3" id="KW-1185">Reference proteome</keyword>
<organism evidence="2 3">
    <name type="scientific">Knipowitschia caucasica</name>
    <name type="common">Caucasian dwarf goby</name>
    <name type="synonym">Pomatoschistus caucasicus</name>
    <dbReference type="NCBI Taxonomy" id="637954"/>
    <lineage>
        <taxon>Eukaryota</taxon>
        <taxon>Metazoa</taxon>
        <taxon>Chordata</taxon>
        <taxon>Craniata</taxon>
        <taxon>Vertebrata</taxon>
        <taxon>Euteleostomi</taxon>
        <taxon>Actinopterygii</taxon>
        <taxon>Neopterygii</taxon>
        <taxon>Teleostei</taxon>
        <taxon>Neoteleostei</taxon>
        <taxon>Acanthomorphata</taxon>
        <taxon>Gobiaria</taxon>
        <taxon>Gobiiformes</taxon>
        <taxon>Gobioidei</taxon>
        <taxon>Gobiidae</taxon>
        <taxon>Gobiinae</taxon>
        <taxon>Knipowitschia</taxon>
    </lineage>
</organism>